<evidence type="ECO:0000259" key="5">
    <source>
        <dbReference type="Pfam" id="PF02775"/>
    </source>
</evidence>
<dbReference type="Gene3D" id="3.40.50.1220">
    <property type="entry name" value="TPP-binding domain"/>
    <property type="match status" value="1"/>
</dbReference>
<dbReference type="InterPro" id="IPR045229">
    <property type="entry name" value="TPP_enz"/>
</dbReference>
<dbReference type="STRING" id="545695.TREAZ_3653"/>
<gene>
    <name evidence="7" type="ordered locus">TREAZ_3653</name>
</gene>
<evidence type="ECO:0000259" key="6">
    <source>
        <dbReference type="Pfam" id="PF02776"/>
    </source>
</evidence>
<evidence type="ECO:0000313" key="8">
    <source>
        <dbReference type="Proteomes" id="UP000009222"/>
    </source>
</evidence>
<dbReference type="AlphaFoldDB" id="F5YG88"/>
<reference evidence="8" key="1">
    <citation type="submission" date="2009-12" db="EMBL/GenBank/DDBJ databases">
        <title>Complete sequence of Treponema azotonutricium strain ZAS-9.</title>
        <authorList>
            <person name="Tetu S.G."/>
            <person name="Matson E."/>
            <person name="Ren Q."/>
            <person name="Seshadri R."/>
            <person name="Elbourne L."/>
            <person name="Hassan K.A."/>
            <person name="Durkin A."/>
            <person name="Radune D."/>
            <person name="Mohamoud Y."/>
            <person name="Shay R."/>
            <person name="Jin S."/>
            <person name="Zhang X."/>
            <person name="Lucey K."/>
            <person name="Ballor N.R."/>
            <person name="Ottesen E."/>
            <person name="Rosenthal R."/>
            <person name="Allen A."/>
            <person name="Leadbetter J.R."/>
            <person name="Paulsen I.T."/>
        </authorList>
    </citation>
    <scope>NUCLEOTIDE SEQUENCE [LARGE SCALE GENOMIC DNA]</scope>
    <source>
        <strain evidence="8">ATCC BAA-888 / DSM 13862 / ZAS-9</strain>
    </source>
</reference>
<dbReference type="SUPFAM" id="SSF52467">
    <property type="entry name" value="DHS-like NAD/FAD-binding domain"/>
    <property type="match status" value="1"/>
</dbReference>
<dbReference type="SUPFAM" id="SSF52518">
    <property type="entry name" value="Thiamin diphosphate-binding fold (THDP-binding)"/>
    <property type="match status" value="2"/>
</dbReference>
<protein>
    <submittedName>
        <fullName evidence="7">Thiamine pyrophosphate enzyme</fullName>
    </submittedName>
</protein>
<dbReference type="PANTHER" id="PTHR18968">
    <property type="entry name" value="THIAMINE PYROPHOSPHATE ENZYMES"/>
    <property type="match status" value="1"/>
</dbReference>
<evidence type="ECO:0000313" key="7">
    <source>
        <dbReference type="EMBL" id="AEF80918.1"/>
    </source>
</evidence>
<dbReference type="InterPro" id="IPR012001">
    <property type="entry name" value="Thiamin_PyroP_enz_TPP-bd_dom"/>
</dbReference>
<dbReference type="CDD" id="cd07035">
    <property type="entry name" value="TPP_PYR_POX_like"/>
    <property type="match status" value="1"/>
</dbReference>
<dbReference type="OrthoDB" id="4494979at2"/>
<feature type="domain" description="Thiamine pyrophosphate enzyme central" evidence="4">
    <location>
        <begin position="188"/>
        <end position="324"/>
    </location>
</feature>
<feature type="domain" description="Thiamine pyrophosphate enzyme N-terminal TPP-binding" evidence="6">
    <location>
        <begin position="1"/>
        <end position="115"/>
    </location>
</feature>
<dbReference type="PANTHER" id="PTHR18968:SF14">
    <property type="entry name" value="GLYOXYLATE CARBOLIGASE"/>
    <property type="match status" value="1"/>
</dbReference>
<evidence type="ECO:0000256" key="3">
    <source>
        <dbReference type="RuleBase" id="RU362132"/>
    </source>
</evidence>
<keyword evidence="2 3" id="KW-0786">Thiamine pyrophosphate</keyword>
<sequence length="553" mass="60200">MQASEAIVKILEKEGITDAFGIPGAGINCLYKYLEKAPIKHYLMRHEEAAVHAADGYYRAAGKPALAICTSGPGATNFVTGLYTAWQDSIPLIAITGQAVTAQLGKGAFQCVNIAEIVKTVCKKSWCVTNANTIPTVFREAFETALSGRPGPVLIDLPLDVQMANIEFDINEYTLSKIKTTKPSKASIEKTVKLLDEAKNPVIIMGGGVILAHAEKELVQFAEYMGIPVITTYMAKGGIPVDHPLNAGQAGIQVGAASSGNEVFLGADVVLGIGCRFTDRHTGNSVIYQGERKFIHIDIDPNELGKIIKTELGIIADAADAVPMLLEAARTAGKVRTRQHPSFAEMRKKFIHYPDSNKKVMDPREVFEVINQAFDDETQYTTGCGITQIWSGQYQRINKPRKYFPSGGAGTLGYDIPAAIGAVAGSKGKKTACLIGDFGFTFLVEEIAVAAVYKMPVIVLIINNAYLGLIRQNQNKAFNYEYEVRMEYNKGVMDYVKVAEGFACKAERVFTYPELEKALKNAIAAQGPYVIDIVVEDTTYCDMGNDIAHINHF</sequence>
<dbReference type="FunFam" id="3.40.50.970:FF:000007">
    <property type="entry name" value="Acetolactate synthase"/>
    <property type="match status" value="1"/>
</dbReference>
<dbReference type="InParanoid" id="F5YG88"/>
<dbReference type="InterPro" id="IPR012000">
    <property type="entry name" value="Thiamin_PyroP_enz_cen_dom"/>
</dbReference>
<evidence type="ECO:0000259" key="4">
    <source>
        <dbReference type="Pfam" id="PF00205"/>
    </source>
</evidence>
<dbReference type="KEGG" id="taz:TREAZ_3653"/>
<dbReference type="GO" id="GO:0030976">
    <property type="term" value="F:thiamine pyrophosphate binding"/>
    <property type="evidence" value="ECO:0007669"/>
    <property type="project" value="InterPro"/>
</dbReference>
<dbReference type="eggNOG" id="COG3960">
    <property type="taxonomic scope" value="Bacteria"/>
</dbReference>
<dbReference type="GO" id="GO:0009028">
    <property type="term" value="F:tartronate-semialdehyde synthase activity"/>
    <property type="evidence" value="ECO:0007669"/>
    <property type="project" value="TreeGrafter"/>
</dbReference>
<dbReference type="InterPro" id="IPR029035">
    <property type="entry name" value="DHS-like_NAD/FAD-binding_dom"/>
</dbReference>
<feature type="domain" description="Thiamine pyrophosphate enzyme TPP-binding" evidence="5">
    <location>
        <begin position="384"/>
        <end position="533"/>
    </location>
</feature>
<keyword evidence="8" id="KW-1185">Reference proteome</keyword>
<dbReference type="GO" id="GO:0009099">
    <property type="term" value="P:L-valine biosynthetic process"/>
    <property type="evidence" value="ECO:0007669"/>
    <property type="project" value="TreeGrafter"/>
</dbReference>
<dbReference type="Gene3D" id="3.40.50.970">
    <property type="match status" value="2"/>
</dbReference>
<dbReference type="Proteomes" id="UP000009222">
    <property type="component" value="Chromosome"/>
</dbReference>
<dbReference type="Pfam" id="PF00205">
    <property type="entry name" value="TPP_enzyme_M"/>
    <property type="match status" value="1"/>
</dbReference>
<accession>F5YG88</accession>
<dbReference type="InterPro" id="IPR029061">
    <property type="entry name" value="THDP-binding"/>
</dbReference>
<dbReference type="GO" id="GO:0000287">
    <property type="term" value="F:magnesium ion binding"/>
    <property type="evidence" value="ECO:0007669"/>
    <property type="project" value="InterPro"/>
</dbReference>
<dbReference type="GO" id="GO:0009097">
    <property type="term" value="P:isoleucine biosynthetic process"/>
    <property type="evidence" value="ECO:0007669"/>
    <property type="project" value="TreeGrafter"/>
</dbReference>
<comment type="similarity">
    <text evidence="1 3">Belongs to the TPP enzyme family.</text>
</comment>
<reference evidence="7 8" key="2">
    <citation type="journal article" date="2011" name="ISME J.">
        <title>RNA-seq reveals cooperative metabolic interactions between two termite-gut spirochete species in co-culture.</title>
        <authorList>
            <person name="Rosenthal A.Z."/>
            <person name="Matson E.G."/>
            <person name="Eldar A."/>
            <person name="Leadbetter J.R."/>
        </authorList>
    </citation>
    <scope>NUCLEOTIDE SEQUENCE [LARGE SCALE GENOMIC DNA]</scope>
    <source>
        <strain evidence="8">ATCC BAA-888 / DSM 13862 / ZAS-9</strain>
    </source>
</reference>
<dbReference type="Pfam" id="PF02776">
    <property type="entry name" value="TPP_enzyme_N"/>
    <property type="match status" value="1"/>
</dbReference>
<organism evidence="7 8">
    <name type="scientific">Leadbettera azotonutricia (strain ATCC BAA-888 / DSM 13862 / ZAS-9)</name>
    <name type="common">Treponema azotonutricium</name>
    <dbReference type="NCBI Taxonomy" id="545695"/>
    <lineage>
        <taxon>Bacteria</taxon>
        <taxon>Pseudomonadati</taxon>
        <taxon>Spirochaetota</taxon>
        <taxon>Spirochaetia</taxon>
        <taxon>Spirochaetales</taxon>
        <taxon>Breznakiellaceae</taxon>
        <taxon>Leadbettera</taxon>
    </lineage>
</organism>
<dbReference type="RefSeq" id="WP_015711929.1">
    <property type="nucleotide sequence ID" value="NC_015577.1"/>
</dbReference>
<dbReference type="GO" id="GO:0050660">
    <property type="term" value="F:flavin adenine dinucleotide binding"/>
    <property type="evidence" value="ECO:0007669"/>
    <property type="project" value="TreeGrafter"/>
</dbReference>
<evidence type="ECO:0000256" key="1">
    <source>
        <dbReference type="ARBA" id="ARBA00007812"/>
    </source>
</evidence>
<dbReference type="Pfam" id="PF02775">
    <property type="entry name" value="TPP_enzyme_C"/>
    <property type="match status" value="1"/>
</dbReference>
<dbReference type="InterPro" id="IPR011766">
    <property type="entry name" value="TPP_enzyme_TPP-bd"/>
</dbReference>
<evidence type="ECO:0000256" key="2">
    <source>
        <dbReference type="ARBA" id="ARBA00023052"/>
    </source>
</evidence>
<name>F5YG88_LEAAZ</name>
<dbReference type="GO" id="GO:0005948">
    <property type="term" value="C:acetolactate synthase complex"/>
    <property type="evidence" value="ECO:0007669"/>
    <property type="project" value="TreeGrafter"/>
</dbReference>
<dbReference type="HOGENOM" id="CLU_013748_1_2_12"/>
<dbReference type="EMBL" id="CP001841">
    <property type="protein sequence ID" value="AEF80918.1"/>
    <property type="molecule type" value="Genomic_DNA"/>
</dbReference>
<proteinExistence type="inferred from homology"/>